<sequence length="612" mass="68025" precursor="true">MQANLVLTSAILIAATFPIAVRSAEPVAQFTSGEEGVDGAEIVYNGQAAADGRIVLNATNGFFDEGAFVASGTQPMVGEDKGLITESYESLQFRNAEKPGSAQWYIWIASPGTIQAKLFLQLPSQHPQTRWQVQWGDEVQSLNLRPSDGPAGIPISFDVKQPGKLRVALKCLTEPVPMETEIHRIELSGPAIRDAKLLRVRWRPSAVHTRFYAPPECRQPTMWVFETECVTPVSSYSPITTPFGYFGTSFVDGKIPRGASYNFSMWAADRKAAEAPLLESMPQLLATGIPDARFSSFGHEGTGLKLRDAVVYPGGADRAIQAFRVTAQGDVFTYYGYVYNEDQQRWVLFAVGSQPKKRARAEPFLTSTGSFCEIPGPPRVQRTGDVQRVIRRRGWFYGSDRRWYPASLPSPAEQGKTRRARQDRAALERGEQPVALNQYTRYADNYRTDGWIESATGGLECYRAGIISEPQGQRVRMRLPEYLANEKVAQLFAMPVEFGQAQATSVTGRTATIEYPLIHAGKGAKAVLYYGTQDCLTFRRPEKVGASGVQDDVFREDRTWQFATPPQGVRRGSNAFRLGELKPGTTYYFRLFVTNSEGQSWDFVSSSFRTLD</sequence>
<dbReference type="OrthoDB" id="238434at2"/>
<feature type="signal peptide" evidence="2">
    <location>
        <begin position="1"/>
        <end position="20"/>
    </location>
</feature>
<dbReference type="Proteomes" id="UP000319557">
    <property type="component" value="Chromosome"/>
</dbReference>
<dbReference type="CDD" id="cd00063">
    <property type="entry name" value="FN3"/>
    <property type="match status" value="1"/>
</dbReference>
<proteinExistence type="predicted"/>
<keyword evidence="2" id="KW-0732">Signal</keyword>
<dbReference type="AlphaFoldDB" id="A0A517LTD7"/>
<dbReference type="SUPFAM" id="SSF49265">
    <property type="entry name" value="Fibronectin type III"/>
    <property type="match status" value="1"/>
</dbReference>
<dbReference type="SMART" id="SM00060">
    <property type="entry name" value="FN3"/>
    <property type="match status" value="1"/>
</dbReference>
<reference evidence="4 5" key="1">
    <citation type="submission" date="2019-02" db="EMBL/GenBank/DDBJ databases">
        <title>Deep-cultivation of Planctomycetes and their phenomic and genomic characterization uncovers novel biology.</title>
        <authorList>
            <person name="Wiegand S."/>
            <person name="Jogler M."/>
            <person name="Boedeker C."/>
            <person name="Pinto D."/>
            <person name="Vollmers J."/>
            <person name="Rivas-Marin E."/>
            <person name="Kohn T."/>
            <person name="Peeters S.H."/>
            <person name="Heuer A."/>
            <person name="Rast P."/>
            <person name="Oberbeckmann S."/>
            <person name="Bunk B."/>
            <person name="Jeske O."/>
            <person name="Meyerdierks A."/>
            <person name="Storesund J.E."/>
            <person name="Kallscheuer N."/>
            <person name="Luecker S."/>
            <person name="Lage O.M."/>
            <person name="Pohl T."/>
            <person name="Merkel B.J."/>
            <person name="Hornburger P."/>
            <person name="Mueller R.-W."/>
            <person name="Bruemmer F."/>
            <person name="Labrenz M."/>
            <person name="Spormann A.M."/>
            <person name="Op den Camp H."/>
            <person name="Overmann J."/>
            <person name="Amann R."/>
            <person name="Jetten M.S.M."/>
            <person name="Mascher T."/>
            <person name="Medema M.H."/>
            <person name="Devos D.P."/>
            <person name="Kaster A.-K."/>
            <person name="Ovreas L."/>
            <person name="Rohde M."/>
            <person name="Galperin M.Y."/>
            <person name="Jogler C."/>
        </authorList>
    </citation>
    <scope>NUCLEOTIDE SEQUENCE [LARGE SCALE GENOMIC DNA]</scope>
    <source>
        <strain evidence="4 5">EC9</strain>
    </source>
</reference>
<evidence type="ECO:0000259" key="3">
    <source>
        <dbReference type="SMART" id="SM00060"/>
    </source>
</evidence>
<evidence type="ECO:0000256" key="2">
    <source>
        <dbReference type="SAM" id="SignalP"/>
    </source>
</evidence>
<accession>A0A517LTD7</accession>
<dbReference type="InterPro" id="IPR003961">
    <property type="entry name" value="FN3_dom"/>
</dbReference>
<dbReference type="RefSeq" id="WP_145341348.1">
    <property type="nucleotide sequence ID" value="NZ_CP036261.1"/>
</dbReference>
<evidence type="ECO:0000256" key="1">
    <source>
        <dbReference type="SAM" id="MobiDB-lite"/>
    </source>
</evidence>
<keyword evidence="5" id="KW-1185">Reference proteome</keyword>
<feature type="domain" description="Fibronectin type-III" evidence="3">
    <location>
        <begin position="495"/>
        <end position="600"/>
    </location>
</feature>
<organism evidence="4 5">
    <name type="scientific">Rosistilla ulvae</name>
    <dbReference type="NCBI Taxonomy" id="1930277"/>
    <lineage>
        <taxon>Bacteria</taxon>
        <taxon>Pseudomonadati</taxon>
        <taxon>Planctomycetota</taxon>
        <taxon>Planctomycetia</taxon>
        <taxon>Pirellulales</taxon>
        <taxon>Pirellulaceae</taxon>
        <taxon>Rosistilla</taxon>
    </lineage>
</organism>
<evidence type="ECO:0000313" key="4">
    <source>
        <dbReference type="EMBL" id="QDS85890.1"/>
    </source>
</evidence>
<feature type="chain" id="PRO_5022207974" description="Fibronectin type-III domain-containing protein" evidence="2">
    <location>
        <begin position="21"/>
        <end position="612"/>
    </location>
</feature>
<dbReference type="InterPro" id="IPR021862">
    <property type="entry name" value="DUF3472"/>
</dbReference>
<dbReference type="InterPro" id="IPR036116">
    <property type="entry name" value="FN3_sf"/>
</dbReference>
<protein>
    <recommendedName>
        <fullName evidence="3">Fibronectin type-III domain-containing protein</fullName>
    </recommendedName>
</protein>
<dbReference type="EMBL" id="CP036261">
    <property type="protein sequence ID" value="QDS85890.1"/>
    <property type="molecule type" value="Genomic_DNA"/>
</dbReference>
<gene>
    <name evidence="4" type="ORF">EC9_00470</name>
</gene>
<dbReference type="KEGG" id="ruv:EC9_00470"/>
<dbReference type="Pfam" id="PF11958">
    <property type="entry name" value="DUF3472"/>
    <property type="match status" value="1"/>
</dbReference>
<name>A0A517LTD7_9BACT</name>
<feature type="region of interest" description="Disordered" evidence="1">
    <location>
        <begin position="407"/>
        <end position="427"/>
    </location>
</feature>
<evidence type="ECO:0000313" key="5">
    <source>
        <dbReference type="Proteomes" id="UP000319557"/>
    </source>
</evidence>